<proteinExistence type="predicted"/>
<evidence type="ECO:0000313" key="2">
    <source>
        <dbReference type="Proteomes" id="UP001589627"/>
    </source>
</evidence>
<reference evidence="1 2" key="1">
    <citation type="submission" date="2024-09" db="EMBL/GenBank/DDBJ databases">
        <authorList>
            <person name="Sun Q."/>
            <person name="Mori K."/>
        </authorList>
    </citation>
    <scope>NUCLEOTIDE SEQUENCE [LARGE SCALE GENOMIC DNA]</scope>
    <source>
        <strain evidence="1 2">TBRC 0563</strain>
    </source>
</reference>
<dbReference type="RefSeq" id="WP_378205100.1">
    <property type="nucleotide sequence ID" value="NZ_JBHLZP010000160.1"/>
</dbReference>
<keyword evidence="2" id="KW-1185">Reference proteome</keyword>
<dbReference type="EMBL" id="JBHLZP010000160">
    <property type="protein sequence ID" value="MFB9834801.1"/>
    <property type="molecule type" value="Genomic_DNA"/>
</dbReference>
<dbReference type="Proteomes" id="UP001589627">
    <property type="component" value="Unassembled WGS sequence"/>
</dbReference>
<evidence type="ECO:0008006" key="3">
    <source>
        <dbReference type="Google" id="ProtNLM"/>
    </source>
</evidence>
<gene>
    <name evidence="1" type="ORF">ACFFNX_21685</name>
</gene>
<protein>
    <recommendedName>
        <fullName evidence="3">Transmembrane secretion effector</fullName>
    </recommendedName>
</protein>
<evidence type="ECO:0000313" key="1">
    <source>
        <dbReference type="EMBL" id="MFB9834801.1"/>
    </source>
</evidence>
<comment type="caution">
    <text evidence="1">The sequence shown here is derived from an EMBL/GenBank/DDBJ whole genome shotgun (WGS) entry which is preliminary data.</text>
</comment>
<name>A0ABV5YIE2_9ACTN</name>
<organism evidence="1 2">
    <name type="scientific">Actinoallomurus acaciae</name>
    <dbReference type="NCBI Taxonomy" id="502577"/>
    <lineage>
        <taxon>Bacteria</taxon>
        <taxon>Bacillati</taxon>
        <taxon>Actinomycetota</taxon>
        <taxon>Actinomycetes</taxon>
        <taxon>Streptosporangiales</taxon>
        <taxon>Thermomonosporaceae</taxon>
        <taxon>Actinoallomurus</taxon>
    </lineage>
</organism>
<sequence length="44" mass="4422">MLGSLLGGTALATVGDRATVLSVATVFGVAAFSRLRTKVETRAG</sequence>
<accession>A0ABV5YIE2</accession>